<feature type="domain" description="RING-type" evidence="18">
    <location>
        <begin position="127"/>
        <end position="169"/>
    </location>
</feature>
<dbReference type="InterPro" id="IPR001841">
    <property type="entry name" value="Znf_RING"/>
</dbReference>
<keyword evidence="9" id="KW-0833">Ubl conjugation pathway</keyword>
<dbReference type="SMART" id="SM00184">
    <property type="entry name" value="RING"/>
    <property type="match status" value="1"/>
</dbReference>
<accession>A0A1S3Y217</accession>
<dbReference type="RefSeq" id="XP_016446179.1">
    <property type="nucleotide sequence ID" value="XM_016590693.1"/>
</dbReference>
<sequence length="398" mass="44357">MKKIINELSHGFCVIFLLLFILVACAAAQTAETAPTPPYSFDRNIKINPPLAIILVTLISVFFAMGIVSVYVRQCAERRFANDFVHVDENSRRGAARGLDPNVIDTFPMFLYSDVKDLKISKSVLECAVCLNEFEDDQTLRLLPTCCHVFHPDCIDAWLISHITCPVCRANLLPKPSDEKITVLGHYPINSESTNPEYGNPVHEVNDSVIDIIVASPEVINIAQTPVQNRPPRSTPKREKITGKFPRSHSTGHSLIQPGQDCERFTLRLPEEVRNKLINSGLSRAQSNSPFPRERSVRNGYRSSSVGTGSARINHGYYERFNEEGRADRRGLMNVPPFFSRGGSTRSSKDSNGGAGDDITAVPKNLFKSVKFPFDRIFEKDSTGERSFNKLRLGSSSN</sequence>
<dbReference type="InterPro" id="IPR013083">
    <property type="entry name" value="Znf_RING/FYVE/PHD"/>
</dbReference>
<evidence type="ECO:0000256" key="15">
    <source>
        <dbReference type="SAM" id="MobiDB-lite"/>
    </source>
</evidence>
<keyword evidence="10" id="KW-0862">Zinc</keyword>
<dbReference type="KEGG" id="nta:107771342"/>
<dbReference type="Pfam" id="PF13639">
    <property type="entry name" value="zf-RING_2"/>
    <property type="match status" value="1"/>
</dbReference>
<proteinExistence type="inferred from homology"/>
<dbReference type="Proteomes" id="UP000790787">
    <property type="component" value="Chromosome 12"/>
</dbReference>
<feature type="chain" id="PRO_5010161167" description="RING-type E3 ubiquitin transferase" evidence="17">
    <location>
        <begin position="29"/>
        <end position="398"/>
    </location>
</feature>
<keyword evidence="5" id="KW-0808">Transferase</keyword>
<keyword evidence="6 16" id="KW-0812">Transmembrane</keyword>
<evidence type="ECO:0000256" key="6">
    <source>
        <dbReference type="ARBA" id="ARBA00022692"/>
    </source>
</evidence>
<dbReference type="PROSITE" id="PS50089">
    <property type="entry name" value="ZF_RING_2"/>
    <property type="match status" value="1"/>
</dbReference>
<dbReference type="PANTHER" id="PTHR14155:SF583">
    <property type="entry name" value="RING-TYPE DOMAIN-CONTAINING PROTEIN"/>
    <property type="match status" value="1"/>
</dbReference>
<comment type="catalytic activity">
    <reaction evidence="1">
        <text>S-ubiquitinyl-[E2 ubiquitin-conjugating enzyme]-L-cysteine + [acceptor protein]-L-lysine = [E2 ubiquitin-conjugating enzyme]-L-cysteine + N(6)-ubiquitinyl-[acceptor protein]-L-lysine.</text>
        <dbReference type="EC" id="2.3.2.27"/>
    </reaction>
</comment>
<keyword evidence="7" id="KW-0479">Metal-binding</keyword>
<evidence type="ECO:0000256" key="11">
    <source>
        <dbReference type="ARBA" id="ARBA00022989"/>
    </source>
</evidence>
<reference evidence="20" key="2">
    <citation type="submission" date="2025-08" db="UniProtKB">
        <authorList>
            <consortium name="RefSeq"/>
        </authorList>
    </citation>
    <scope>IDENTIFICATION</scope>
    <source>
        <tissue evidence="20">Leaf</tissue>
    </source>
</reference>
<evidence type="ECO:0000256" key="13">
    <source>
        <dbReference type="ARBA" id="ARBA00024209"/>
    </source>
</evidence>
<dbReference type="OMA" id="PDRWGFT"/>
<dbReference type="FunFam" id="3.30.40.10:FF:000187">
    <property type="entry name" value="E3 ubiquitin-protein ligase ATL6"/>
    <property type="match status" value="1"/>
</dbReference>
<feature type="region of interest" description="Disordered" evidence="15">
    <location>
        <begin position="283"/>
        <end position="309"/>
    </location>
</feature>
<evidence type="ECO:0000256" key="7">
    <source>
        <dbReference type="ARBA" id="ARBA00022723"/>
    </source>
</evidence>
<gene>
    <name evidence="20" type="primary">LOC107771342</name>
</gene>
<evidence type="ECO:0000259" key="18">
    <source>
        <dbReference type="PROSITE" id="PS50089"/>
    </source>
</evidence>
<reference evidence="19" key="1">
    <citation type="journal article" date="2014" name="Nat. Commun.">
        <title>The tobacco genome sequence and its comparison with those of tomato and potato.</title>
        <authorList>
            <person name="Sierro N."/>
            <person name="Battey J.N."/>
            <person name="Ouadi S."/>
            <person name="Bakaher N."/>
            <person name="Bovet L."/>
            <person name="Willig A."/>
            <person name="Goepfert S."/>
            <person name="Peitsch M.C."/>
            <person name="Ivanov N.V."/>
        </authorList>
    </citation>
    <scope>NUCLEOTIDE SEQUENCE [LARGE SCALE GENOMIC DNA]</scope>
</reference>
<keyword evidence="19" id="KW-1185">Reference proteome</keyword>
<evidence type="ECO:0000313" key="19">
    <source>
        <dbReference type="Proteomes" id="UP000790787"/>
    </source>
</evidence>
<keyword evidence="17" id="KW-0732">Signal</keyword>
<dbReference type="RefSeq" id="XP_016446179.1">
    <property type="nucleotide sequence ID" value="XM_016590693.2"/>
</dbReference>
<dbReference type="GeneID" id="107771342"/>
<feature type="region of interest" description="Disordered" evidence="15">
    <location>
        <begin position="227"/>
        <end position="257"/>
    </location>
</feature>
<dbReference type="GO" id="GO:0061630">
    <property type="term" value="F:ubiquitin protein ligase activity"/>
    <property type="evidence" value="ECO:0007669"/>
    <property type="project" value="UniProtKB-EC"/>
</dbReference>
<comment type="pathway">
    <text evidence="3">Protein modification; protein ubiquitination.</text>
</comment>
<dbReference type="InterPro" id="IPR053238">
    <property type="entry name" value="RING-H2_zinc_finger"/>
</dbReference>
<dbReference type="Gene3D" id="3.30.40.10">
    <property type="entry name" value="Zinc/RING finger domain, C3HC4 (zinc finger)"/>
    <property type="match status" value="1"/>
</dbReference>
<evidence type="ECO:0000256" key="8">
    <source>
        <dbReference type="ARBA" id="ARBA00022771"/>
    </source>
</evidence>
<evidence type="ECO:0000256" key="4">
    <source>
        <dbReference type="ARBA" id="ARBA00012483"/>
    </source>
</evidence>
<evidence type="ECO:0000256" key="10">
    <source>
        <dbReference type="ARBA" id="ARBA00022833"/>
    </source>
</evidence>
<evidence type="ECO:0000256" key="3">
    <source>
        <dbReference type="ARBA" id="ARBA00004906"/>
    </source>
</evidence>
<protein>
    <recommendedName>
        <fullName evidence="4">RING-type E3 ubiquitin transferase</fullName>
        <ecNumber evidence="4">2.3.2.27</ecNumber>
    </recommendedName>
</protein>
<dbReference type="EC" id="2.3.2.27" evidence="4"/>
<dbReference type="PROSITE" id="PS51257">
    <property type="entry name" value="PROKAR_LIPOPROTEIN"/>
    <property type="match status" value="1"/>
</dbReference>
<feature type="signal peptide" evidence="17">
    <location>
        <begin position="1"/>
        <end position="28"/>
    </location>
</feature>
<organism evidence="19 20">
    <name type="scientific">Nicotiana tabacum</name>
    <name type="common">Common tobacco</name>
    <dbReference type="NCBI Taxonomy" id="4097"/>
    <lineage>
        <taxon>Eukaryota</taxon>
        <taxon>Viridiplantae</taxon>
        <taxon>Streptophyta</taxon>
        <taxon>Embryophyta</taxon>
        <taxon>Tracheophyta</taxon>
        <taxon>Spermatophyta</taxon>
        <taxon>Magnoliopsida</taxon>
        <taxon>eudicotyledons</taxon>
        <taxon>Gunneridae</taxon>
        <taxon>Pentapetalae</taxon>
        <taxon>asterids</taxon>
        <taxon>lamiids</taxon>
        <taxon>Solanales</taxon>
        <taxon>Solanaceae</taxon>
        <taxon>Nicotianoideae</taxon>
        <taxon>Nicotianeae</taxon>
        <taxon>Nicotiana</taxon>
    </lineage>
</organism>
<evidence type="ECO:0000256" key="16">
    <source>
        <dbReference type="SAM" id="Phobius"/>
    </source>
</evidence>
<keyword evidence="8 14" id="KW-0863">Zinc-finger</keyword>
<evidence type="ECO:0000256" key="14">
    <source>
        <dbReference type="PROSITE-ProRule" id="PRU00175"/>
    </source>
</evidence>
<comment type="similarity">
    <text evidence="13">Belongs to the RING-type zinc finger family. ATL subfamily.</text>
</comment>
<feature type="transmembrane region" description="Helical" evidence="16">
    <location>
        <begin position="51"/>
        <end position="72"/>
    </location>
</feature>
<dbReference type="CDD" id="cd16461">
    <property type="entry name" value="RING-H2_EL5-like"/>
    <property type="match status" value="1"/>
</dbReference>
<evidence type="ECO:0000256" key="12">
    <source>
        <dbReference type="ARBA" id="ARBA00023136"/>
    </source>
</evidence>
<dbReference type="GO" id="GO:0008270">
    <property type="term" value="F:zinc ion binding"/>
    <property type="evidence" value="ECO:0007669"/>
    <property type="project" value="UniProtKB-KW"/>
</dbReference>
<evidence type="ECO:0000256" key="9">
    <source>
        <dbReference type="ARBA" id="ARBA00022786"/>
    </source>
</evidence>
<evidence type="ECO:0000256" key="2">
    <source>
        <dbReference type="ARBA" id="ARBA00004167"/>
    </source>
</evidence>
<dbReference type="OrthoDB" id="8062037at2759"/>
<dbReference type="SMR" id="A0A1S3Y217"/>
<evidence type="ECO:0000256" key="17">
    <source>
        <dbReference type="SAM" id="SignalP"/>
    </source>
</evidence>
<comment type="subcellular location">
    <subcellularLocation>
        <location evidence="2">Membrane</location>
        <topology evidence="2">Single-pass membrane protein</topology>
    </subcellularLocation>
</comment>
<dbReference type="SUPFAM" id="SSF57850">
    <property type="entry name" value="RING/U-box"/>
    <property type="match status" value="1"/>
</dbReference>
<name>A0A1S3Y217_TOBAC</name>
<dbReference type="PaxDb" id="4097-A0A1S3Y217"/>
<dbReference type="PANTHER" id="PTHR14155">
    <property type="entry name" value="RING FINGER DOMAIN-CONTAINING"/>
    <property type="match status" value="1"/>
</dbReference>
<evidence type="ECO:0000256" key="5">
    <source>
        <dbReference type="ARBA" id="ARBA00022679"/>
    </source>
</evidence>
<evidence type="ECO:0000256" key="1">
    <source>
        <dbReference type="ARBA" id="ARBA00000900"/>
    </source>
</evidence>
<evidence type="ECO:0000313" key="20">
    <source>
        <dbReference type="RefSeq" id="XP_016446179.1"/>
    </source>
</evidence>
<dbReference type="GO" id="GO:0016020">
    <property type="term" value="C:membrane"/>
    <property type="evidence" value="ECO:0007669"/>
    <property type="project" value="UniProtKB-SubCell"/>
</dbReference>
<keyword evidence="12 16" id="KW-0472">Membrane</keyword>
<keyword evidence="11 16" id="KW-1133">Transmembrane helix</keyword>
<dbReference type="AlphaFoldDB" id="A0A1S3Y217"/>
<feature type="region of interest" description="Disordered" evidence="15">
    <location>
        <begin position="329"/>
        <end position="360"/>
    </location>
</feature>